<organism evidence="1 2">
    <name type="scientific">Bacteroides intestinalis DSM 17393</name>
    <dbReference type="NCBI Taxonomy" id="471870"/>
    <lineage>
        <taxon>Bacteria</taxon>
        <taxon>Pseudomonadati</taxon>
        <taxon>Bacteroidota</taxon>
        <taxon>Bacteroidia</taxon>
        <taxon>Bacteroidales</taxon>
        <taxon>Bacteroidaceae</taxon>
        <taxon>Bacteroides</taxon>
    </lineage>
</organism>
<sequence length="39" mass="4675">MGEKGIEEPRDKLLKRENMQNNNRDILIYIDLQATCQQR</sequence>
<reference evidence="1 2" key="2">
    <citation type="submission" date="2008-04" db="EMBL/GenBank/DDBJ databases">
        <authorList>
            <person name="Fulton L."/>
            <person name="Clifton S."/>
            <person name="Fulton B."/>
            <person name="Xu J."/>
            <person name="Minx P."/>
            <person name="Pepin K.H."/>
            <person name="Johnson M."/>
            <person name="Thiruvilangam P."/>
            <person name="Bhonagiri V."/>
            <person name="Nash W.E."/>
            <person name="Mardis E.R."/>
            <person name="Wilson R.K."/>
        </authorList>
    </citation>
    <scope>NUCLEOTIDE SEQUENCE [LARGE SCALE GENOMIC DNA]</scope>
    <source>
        <strain evidence="1 2">DSM 17393</strain>
    </source>
</reference>
<reference evidence="1 2" key="1">
    <citation type="submission" date="2008-04" db="EMBL/GenBank/DDBJ databases">
        <title>Draft genome sequence of Bacteroides intestinalis (DSM 17393).</title>
        <authorList>
            <person name="Sudarsanam P."/>
            <person name="Ley R."/>
            <person name="Guruge J."/>
            <person name="Turnbaugh P.J."/>
            <person name="Mahowald M."/>
            <person name="Liep D."/>
            <person name="Gordon J."/>
        </authorList>
    </citation>
    <scope>NUCLEOTIDE SEQUENCE [LARGE SCALE GENOMIC DNA]</scope>
    <source>
        <strain evidence="1 2">DSM 17393</strain>
    </source>
</reference>
<gene>
    <name evidence="1" type="ORF">BACINT_01633</name>
</gene>
<dbReference type="AlphaFoldDB" id="B3C7T9"/>
<accession>B3C7T9</accession>
<evidence type="ECO:0000313" key="1">
    <source>
        <dbReference type="EMBL" id="EDV06544.1"/>
    </source>
</evidence>
<dbReference type="Proteomes" id="UP000004596">
    <property type="component" value="Unassembled WGS sequence"/>
</dbReference>
<dbReference type="EMBL" id="ABJL02000007">
    <property type="protein sequence ID" value="EDV06544.1"/>
    <property type="molecule type" value="Genomic_DNA"/>
</dbReference>
<proteinExistence type="predicted"/>
<evidence type="ECO:0000313" key="2">
    <source>
        <dbReference type="Proteomes" id="UP000004596"/>
    </source>
</evidence>
<comment type="caution">
    <text evidence="1">The sequence shown here is derived from an EMBL/GenBank/DDBJ whole genome shotgun (WGS) entry which is preliminary data.</text>
</comment>
<protein>
    <submittedName>
        <fullName evidence="1">Uncharacterized protein</fullName>
    </submittedName>
</protein>
<name>B3C7T9_9BACE</name>